<evidence type="ECO:0000313" key="4">
    <source>
        <dbReference type="Proteomes" id="UP000029507"/>
    </source>
</evidence>
<dbReference type="PANTHER" id="PTHR22916">
    <property type="entry name" value="GLYCOSYLTRANSFERASE"/>
    <property type="match status" value="1"/>
</dbReference>
<dbReference type="AlphaFoldDB" id="A0A089LTM3"/>
<accession>A0A089LTM3</accession>
<evidence type="ECO:0000256" key="1">
    <source>
        <dbReference type="ARBA" id="ARBA00006739"/>
    </source>
</evidence>
<keyword evidence="4" id="KW-1185">Reference proteome</keyword>
<evidence type="ECO:0000259" key="2">
    <source>
        <dbReference type="Pfam" id="PF00535"/>
    </source>
</evidence>
<dbReference type="SUPFAM" id="SSF53448">
    <property type="entry name" value="Nucleotide-diphospho-sugar transferases"/>
    <property type="match status" value="1"/>
</dbReference>
<dbReference type="GO" id="GO:0016758">
    <property type="term" value="F:hexosyltransferase activity"/>
    <property type="evidence" value="ECO:0007669"/>
    <property type="project" value="UniProtKB-ARBA"/>
</dbReference>
<reference evidence="3 4" key="1">
    <citation type="submission" date="2014-08" db="EMBL/GenBank/DDBJ databases">
        <title>Comparative genomics of the Paenibacillus odorifer group.</title>
        <authorList>
            <person name="den Bakker H.C."/>
            <person name="Tsai Y.-C."/>
            <person name="Martin N."/>
            <person name="Korlach J."/>
            <person name="Wiedmann M."/>
        </authorList>
    </citation>
    <scope>NUCLEOTIDE SEQUENCE [LARGE SCALE GENOMIC DNA]</scope>
    <source>
        <strain evidence="3 4">DSM 14472</strain>
    </source>
</reference>
<dbReference type="KEGG" id="pste:PSTEL_18895"/>
<evidence type="ECO:0000313" key="3">
    <source>
        <dbReference type="EMBL" id="AIQ64876.1"/>
    </source>
</evidence>
<dbReference type="EMBL" id="CP009286">
    <property type="protein sequence ID" value="AIQ64876.1"/>
    <property type="molecule type" value="Genomic_DNA"/>
</dbReference>
<name>A0A089LTM3_9BACL</name>
<comment type="similarity">
    <text evidence="1">Belongs to the glycosyltransferase 2 family.</text>
</comment>
<dbReference type="HOGENOM" id="CLU_1101404_0_0_9"/>
<organism evidence="3 4">
    <name type="scientific">Paenibacillus stellifer</name>
    <dbReference type="NCBI Taxonomy" id="169760"/>
    <lineage>
        <taxon>Bacteria</taxon>
        <taxon>Bacillati</taxon>
        <taxon>Bacillota</taxon>
        <taxon>Bacilli</taxon>
        <taxon>Bacillales</taxon>
        <taxon>Paenibacillaceae</taxon>
        <taxon>Paenibacillus</taxon>
    </lineage>
</organism>
<gene>
    <name evidence="3" type="ORF">PSTEL_18895</name>
</gene>
<proteinExistence type="inferred from homology"/>
<protein>
    <submittedName>
        <fullName evidence="3">Glycosyl transferase family 2</fullName>
    </submittedName>
</protein>
<feature type="domain" description="Glycosyltransferase 2-like" evidence="2">
    <location>
        <begin position="12"/>
        <end position="119"/>
    </location>
</feature>
<dbReference type="Gene3D" id="3.90.550.10">
    <property type="entry name" value="Spore Coat Polysaccharide Biosynthesis Protein SpsA, Chain A"/>
    <property type="match status" value="1"/>
</dbReference>
<dbReference type="STRING" id="169760.PSTEL_18895"/>
<dbReference type="Pfam" id="PF00535">
    <property type="entry name" value="Glycos_transf_2"/>
    <property type="match status" value="1"/>
</dbReference>
<dbReference type="InterPro" id="IPR029044">
    <property type="entry name" value="Nucleotide-diphossugar_trans"/>
</dbReference>
<keyword evidence="3" id="KW-0808">Transferase</keyword>
<sequence>MGKTANTAGVSIIVCTNRPRFFANMISNYRTQQMKSKELIIILIKDSMNLERYRKKVRAYRDISIYKVPEKISLGQCLNCGIAKARYPLIAKFDDDDYYSPYYLKEQVKELNRTKSDIIGKHACLVYLESTRQLIIRSPKEQRKPVIFIQGGTVLFRRPVAKQVLFSDRSVGEDVDFLQRCKKKGYRAYATSVYNYVYMRRKNKGSHTWKAKDSFYLKDSIPLAVTDNYRRIADRKL</sequence>
<dbReference type="Proteomes" id="UP000029507">
    <property type="component" value="Chromosome"/>
</dbReference>
<dbReference type="PANTHER" id="PTHR22916:SF3">
    <property type="entry name" value="UDP-GLCNAC:BETAGAL BETA-1,3-N-ACETYLGLUCOSAMINYLTRANSFERASE-LIKE PROTEIN 1"/>
    <property type="match status" value="1"/>
</dbReference>
<dbReference type="InterPro" id="IPR001173">
    <property type="entry name" value="Glyco_trans_2-like"/>
</dbReference>